<dbReference type="EMBL" id="JAHHQF010000081">
    <property type="protein sequence ID" value="MBT9283215.1"/>
    <property type="molecule type" value="Genomic_DNA"/>
</dbReference>
<evidence type="ECO:0000313" key="2">
    <source>
        <dbReference type="Proteomes" id="UP000748108"/>
    </source>
</evidence>
<protein>
    <submittedName>
        <fullName evidence="1">Uncharacterized protein</fullName>
    </submittedName>
</protein>
<comment type="caution">
    <text evidence="1">The sequence shown here is derived from an EMBL/GenBank/DDBJ whole genome shotgun (WGS) entry which is preliminary data.</text>
</comment>
<name>A0A947D0D8_HYDSH</name>
<reference evidence="1" key="1">
    <citation type="journal article" date="2021" name="Microbiology">
        <title>Metagenomic Analysis of the Microbial Community in the Underground Coal Fire Area (Kemerovo Region, Russia) Revealed Predominance of Thermophilic Members of the Phyla Deinococcus-thermus, Aquificae, and Firmicutes.</title>
        <authorList>
            <person name="Kadnikov V."/>
            <person name="Mardanov A.V."/>
            <person name="Beletsky A.V."/>
            <person name="Karnachuk O.V."/>
            <person name="Ravin N.V."/>
        </authorList>
    </citation>
    <scope>NUCLEOTIDE SEQUENCE</scope>
    <source>
        <strain evidence="1">RBS10-49</strain>
    </source>
</reference>
<organism evidence="1 2">
    <name type="scientific">Hydrogenibacillus schlegelii</name>
    <name type="common">Bacillus schlegelii</name>
    <dbReference type="NCBI Taxonomy" id="1484"/>
    <lineage>
        <taxon>Bacteria</taxon>
        <taxon>Bacillati</taxon>
        <taxon>Bacillota</taxon>
        <taxon>Bacilli</taxon>
        <taxon>Bacillales</taxon>
        <taxon>Bacillales Family X. Incertae Sedis</taxon>
        <taxon>Hydrogenibacillus</taxon>
    </lineage>
</organism>
<accession>A0A947D0D8</accession>
<dbReference type="Proteomes" id="UP000748108">
    <property type="component" value="Unassembled WGS sequence"/>
</dbReference>
<feature type="non-terminal residue" evidence="1">
    <location>
        <position position="89"/>
    </location>
</feature>
<dbReference type="AlphaFoldDB" id="A0A947D0D8"/>
<proteinExistence type="predicted"/>
<evidence type="ECO:0000313" key="1">
    <source>
        <dbReference type="EMBL" id="MBT9283215.1"/>
    </source>
</evidence>
<sequence length="89" mass="9501">MNGLDQIDGSIEAAVDVWVDPRPAAEAAGGAAVRWDGTRPMPVLRDEGEACEFIRGIRRELVALGLGSARRVGVLDDGLTPRLARTAYL</sequence>
<gene>
    <name evidence="1" type="ORF">KM312_11345</name>
</gene>